<gene>
    <name evidence="2" type="ORF">UXM345_LOCUS38855</name>
    <name evidence="1" type="ORF">XDN619_LOCUS15857</name>
</gene>
<dbReference type="EMBL" id="CAJOBF010033122">
    <property type="protein sequence ID" value="CAF4425666.1"/>
    <property type="molecule type" value="Genomic_DNA"/>
</dbReference>
<dbReference type="Proteomes" id="UP000663887">
    <property type="component" value="Unassembled WGS sequence"/>
</dbReference>
<evidence type="ECO:0000313" key="2">
    <source>
        <dbReference type="EMBL" id="CAF4425666.1"/>
    </source>
</evidence>
<reference evidence="1" key="1">
    <citation type="submission" date="2021-02" db="EMBL/GenBank/DDBJ databases">
        <authorList>
            <person name="Nowell W R."/>
        </authorList>
    </citation>
    <scope>NUCLEOTIDE SEQUENCE</scope>
</reference>
<comment type="caution">
    <text evidence="1">The sequence shown here is derived from an EMBL/GenBank/DDBJ whole genome shotgun (WGS) entry which is preliminary data.</text>
</comment>
<proteinExistence type="predicted"/>
<protein>
    <submittedName>
        <fullName evidence="1">Uncharacterized protein</fullName>
    </submittedName>
</protein>
<dbReference type="AlphaFoldDB" id="A0A816SSR8"/>
<sequence>AGVFEVLKVRPLLPGARTMPSATPESRPLYPPLEEVELQQLKEVGPAPKTPQRGPFRPYRWSISGIPFNGC</sequence>
<evidence type="ECO:0000313" key="1">
    <source>
        <dbReference type="EMBL" id="CAF2087080.1"/>
    </source>
</evidence>
<organism evidence="1 3">
    <name type="scientific">Rotaria magnacalcarata</name>
    <dbReference type="NCBI Taxonomy" id="392030"/>
    <lineage>
        <taxon>Eukaryota</taxon>
        <taxon>Metazoa</taxon>
        <taxon>Spiralia</taxon>
        <taxon>Gnathifera</taxon>
        <taxon>Rotifera</taxon>
        <taxon>Eurotatoria</taxon>
        <taxon>Bdelloidea</taxon>
        <taxon>Philodinida</taxon>
        <taxon>Philodinidae</taxon>
        <taxon>Rotaria</taxon>
    </lineage>
</organism>
<feature type="non-terminal residue" evidence="1">
    <location>
        <position position="1"/>
    </location>
</feature>
<dbReference type="EMBL" id="CAJNRG010006551">
    <property type="protein sequence ID" value="CAF2087080.1"/>
    <property type="molecule type" value="Genomic_DNA"/>
</dbReference>
<name>A0A816SSR8_9BILA</name>
<dbReference type="Proteomes" id="UP000663842">
    <property type="component" value="Unassembled WGS sequence"/>
</dbReference>
<accession>A0A816SSR8</accession>
<evidence type="ECO:0000313" key="3">
    <source>
        <dbReference type="Proteomes" id="UP000663887"/>
    </source>
</evidence>